<dbReference type="PANTHER" id="PTHR23407">
    <property type="entry name" value="ATPASE INHIBITOR/5-FORMYLTETRAHYDROFOLATE CYCLO-LIGASE"/>
    <property type="match status" value="1"/>
</dbReference>
<proteinExistence type="inferred from homology"/>
<dbReference type="EC" id="6.3.3.2" evidence="4"/>
<comment type="caution">
    <text evidence="6">The sequence shown here is derived from an EMBL/GenBank/DDBJ whole genome shotgun (WGS) entry which is preliminary data.</text>
</comment>
<dbReference type="GO" id="GO:0030272">
    <property type="term" value="F:5-formyltetrahydrofolate cyclo-ligase activity"/>
    <property type="evidence" value="ECO:0007669"/>
    <property type="project" value="UniProtKB-EC"/>
</dbReference>
<keyword evidence="6" id="KW-0436">Ligase</keyword>
<evidence type="ECO:0000256" key="4">
    <source>
        <dbReference type="RuleBase" id="RU361279"/>
    </source>
</evidence>
<dbReference type="NCBIfam" id="TIGR02727">
    <property type="entry name" value="MTHFS_bact"/>
    <property type="match status" value="1"/>
</dbReference>
<dbReference type="GO" id="GO:0035999">
    <property type="term" value="P:tetrahydrofolate interconversion"/>
    <property type="evidence" value="ECO:0007669"/>
    <property type="project" value="TreeGrafter"/>
</dbReference>
<reference evidence="6 7" key="1">
    <citation type="submission" date="2018-07" db="EMBL/GenBank/DDBJ databases">
        <title>Desertimonas flava gen. nov. sp. nov.</title>
        <authorList>
            <person name="Liu S."/>
        </authorList>
    </citation>
    <scope>NUCLEOTIDE SEQUENCE [LARGE SCALE GENOMIC DNA]</scope>
    <source>
        <strain evidence="6 7">16Sb5-5</strain>
    </source>
</reference>
<dbReference type="GO" id="GO:0005524">
    <property type="term" value="F:ATP binding"/>
    <property type="evidence" value="ECO:0007669"/>
    <property type="project" value="UniProtKB-KW"/>
</dbReference>
<dbReference type="GO" id="GO:0046872">
    <property type="term" value="F:metal ion binding"/>
    <property type="evidence" value="ECO:0007669"/>
    <property type="project" value="UniProtKB-KW"/>
</dbReference>
<evidence type="ECO:0000256" key="5">
    <source>
        <dbReference type="SAM" id="MobiDB-lite"/>
    </source>
</evidence>
<keyword evidence="7" id="KW-1185">Reference proteome</keyword>
<feature type="region of interest" description="Disordered" evidence="5">
    <location>
        <begin position="40"/>
        <end position="70"/>
    </location>
</feature>
<dbReference type="EMBL" id="QOUI01000002">
    <property type="protein sequence ID" value="RCK70816.1"/>
    <property type="molecule type" value="Genomic_DNA"/>
</dbReference>
<dbReference type="InterPro" id="IPR002698">
    <property type="entry name" value="FTHF_cligase"/>
</dbReference>
<comment type="similarity">
    <text evidence="1 4">Belongs to the 5-formyltetrahydrofolate cyclo-ligase family.</text>
</comment>
<keyword evidence="4" id="KW-0479">Metal-binding</keyword>
<gene>
    <name evidence="6" type="ORF">DT076_05365</name>
</gene>
<keyword evidence="2 4" id="KW-0547">Nucleotide-binding</keyword>
<sequence>MVLHRAPAALVGRGRRRQLGGLRLGDHDLRLFLLAAEQGHEPHPSAASPHSPAGRRRHTGLVPSPSADDEALTGAKQLLRRAVRQRRAVRPAEQRAADDLARFDRLTALLAPEREPVVACYLGTGDEPGTTRLVGWLAAQDVPVLLPLVGRADGAPRRRPDWAWYTGPDGLRSGPRGIPEPDARGLGARALASASVVVCPALAGTARGERLGTGAGWYDRALREARPDAVTIMLLNDDEVLPTLPTQAWDRRMDLVVTPTRVLRAG</sequence>
<dbReference type="Gene3D" id="3.40.50.10420">
    <property type="entry name" value="NagB/RpiA/CoA transferase-like"/>
    <property type="match status" value="1"/>
</dbReference>
<evidence type="ECO:0000256" key="1">
    <source>
        <dbReference type="ARBA" id="ARBA00010638"/>
    </source>
</evidence>
<dbReference type="InterPro" id="IPR037171">
    <property type="entry name" value="NagB/RpiA_transferase-like"/>
</dbReference>
<comment type="cofactor">
    <cofactor evidence="4">
        <name>Mg(2+)</name>
        <dbReference type="ChEBI" id="CHEBI:18420"/>
    </cofactor>
</comment>
<keyword evidence="3 4" id="KW-0067">ATP-binding</keyword>
<protein>
    <recommendedName>
        <fullName evidence="4">5-formyltetrahydrofolate cyclo-ligase</fullName>
        <ecNumber evidence="4">6.3.3.2</ecNumber>
    </recommendedName>
</protein>
<organism evidence="6 7">
    <name type="scientific">Desertihabitans brevis</name>
    <dbReference type="NCBI Taxonomy" id="2268447"/>
    <lineage>
        <taxon>Bacteria</taxon>
        <taxon>Bacillati</taxon>
        <taxon>Actinomycetota</taxon>
        <taxon>Actinomycetes</taxon>
        <taxon>Propionibacteriales</taxon>
        <taxon>Propionibacteriaceae</taxon>
        <taxon>Desertihabitans</taxon>
    </lineage>
</organism>
<dbReference type="SUPFAM" id="SSF100950">
    <property type="entry name" value="NagB/RpiA/CoA transferase-like"/>
    <property type="match status" value="1"/>
</dbReference>
<accession>A0A367YY55</accession>
<dbReference type="InterPro" id="IPR024185">
    <property type="entry name" value="FTHF_cligase-like_sf"/>
</dbReference>
<dbReference type="AlphaFoldDB" id="A0A367YY55"/>
<dbReference type="PANTHER" id="PTHR23407:SF1">
    <property type="entry name" value="5-FORMYLTETRAHYDROFOLATE CYCLO-LIGASE"/>
    <property type="match status" value="1"/>
</dbReference>
<dbReference type="Pfam" id="PF01812">
    <property type="entry name" value="5-FTHF_cyc-lig"/>
    <property type="match status" value="1"/>
</dbReference>
<evidence type="ECO:0000256" key="3">
    <source>
        <dbReference type="ARBA" id="ARBA00022840"/>
    </source>
</evidence>
<keyword evidence="4" id="KW-0460">Magnesium</keyword>
<comment type="catalytic activity">
    <reaction evidence="4">
        <text>(6S)-5-formyl-5,6,7,8-tetrahydrofolate + ATP = (6R)-5,10-methenyltetrahydrofolate + ADP + phosphate</text>
        <dbReference type="Rhea" id="RHEA:10488"/>
        <dbReference type="ChEBI" id="CHEBI:30616"/>
        <dbReference type="ChEBI" id="CHEBI:43474"/>
        <dbReference type="ChEBI" id="CHEBI:57455"/>
        <dbReference type="ChEBI" id="CHEBI:57457"/>
        <dbReference type="ChEBI" id="CHEBI:456216"/>
        <dbReference type="EC" id="6.3.3.2"/>
    </reaction>
</comment>
<name>A0A367YY55_9ACTN</name>
<evidence type="ECO:0000313" key="6">
    <source>
        <dbReference type="EMBL" id="RCK70816.1"/>
    </source>
</evidence>
<evidence type="ECO:0000313" key="7">
    <source>
        <dbReference type="Proteomes" id="UP000252770"/>
    </source>
</evidence>
<evidence type="ECO:0000256" key="2">
    <source>
        <dbReference type="ARBA" id="ARBA00022741"/>
    </source>
</evidence>
<dbReference type="GO" id="GO:0009396">
    <property type="term" value="P:folic acid-containing compound biosynthetic process"/>
    <property type="evidence" value="ECO:0007669"/>
    <property type="project" value="TreeGrafter"/>
</dbReference>
<dbReference type="Proteomes" id="UP000252770">
    <property type="component" value="Unassembled WGS sequence"/>
</dbReference>